<dbReference type="PATRIC" id="fig|171383.3.peg.855"/>
<accession>A0A0M0I618</accession>
<dbReference type="AlphaFoldDB" id="A0A0M0I618"/>
<reference evidence="2" key="1">
    <citation type="submission" date="2015-08" db="EMBL/GenBank/DDBJ databases">
        <title>Vibrio galatheae sp. nov., a novel member of the Vibrionaceae family isolated from the Solomon Islands.</title>
        <authorList>
            <person name="Giubergia S."/>
            <person name="Machado H."/>
            <person name="Mateiu R.V."/>
            <person name="Gram L."/>
        </authorList>
    </citation>
    <scope>NUCLEOTIDE SEQUENCE [LARGE SCALE GENOMIC DNA]</scope>
    <source>
        <strain evidence="2">DSM 19134</strain>
    </source>
</reference>
<dbReference type="EMBL" id="LHPI01000001">
    <property type="protein sequence ID" value="KOO09552.1"/>
    <property type="molecule type" value="Genomic_DNA"/>
</dbReference>
<proteinExistence type="predicted"/>
<evidence type="ECO:0000313" key="2">
    <source>
        <dbReference type="Proteomes" id="UP000037530"/>
    </source>
</evidence>
<evidence type="ECO:0000313" key="1">
    <source>
        <dbReference type="EMBL" id="KOO09552.1"/>
    </source>
</evidence>
<dbReference type="RefSeq" id="WP_053407812.1">
    <property type="nucleotide sequence ID" value="NZ_DAIPHI010000048.1"/>
</dbReference>
<organism evidence="1 2">
    <name type="scientific">Vibrio hepatarius</name>
    <dbReference type="NCBI Taxonomy" id="171383"/>
    <lineage>
        <taxon>Bacteria</taxon>
        <taxon>Pseudomonadati</taxon>
        <taxon>Pseudomonadota</taxon>
        <taxon>Gammaproteobacteria</taxon>
        <taxon>Vibrionales</taxon>
        <taxon>Vibrionaceae</taxon>
        <taxon>Vibrio</taxon>
        <taxon>Vibrio oreintalis group</taxon>
    </lineage>
</organism>
<protein>
    <submittedName>
        <fullName evidence="1">C factor cell-cell signaling protein</fullName>
    </submittedName>
</protein>
<sequence>MKVLIEYTETGKYRDRAWDALTIKSKGEIGAVTPSSAVQLIEQHKAVLFIDENDEIVIIS</sequence>
<gene>
    <name evidence="1" type="ORF">AKJ31_04135</name>
</gene>
<keyword evidence="2" id="KW-1185">Reference proteome</keyword>
<comment type="caution">
    <text evidence="1">The sequence shown here is derived from an EMBL/GenBank/DDBJ whole genome shotgun (WGS) entry which is preliminary data.</text>
</comment>
<name>A0A0M0I618_9VIBR</name>
<dbReference type="Proteomes" id="UP000037530">
    <property type="component" value="Unassembled WGS sequence"/>
</dbReference>
<dbReference type="OrthoDB" id="6401390at2"/>